<evidence type="ECO:0000313" key="2">
    <source>
        <dbReference type="EMBL" id="TID31030.1"/>
    </source>
</evidence>
<organism evidence="2 3">
    <name type="scientific">Pichia inconspicua</name>
    <dbReference type="NCBI Taxonomy" id="52247"/>
    <lineage>
        <taxon>Eukaryota</taxon>
        <taxon>Fungi</taxon>
        <taxon>Dikarya</taxon>
        <taxon>Ascomycota</taxon>
        <taxon>Saccharomycotina</taxon>
        <taxon>Pichiomycetes</taxon>
        <taxon>Pichiales</taxon>
        <taxon>Pichiaceae</taxon>
        <taxon>Pichia</taxon>
    </lineage>
</organism>
<dbReference type="GO" id="GO:0005876">
    <property type="term" value="C:spindle microtubule"/>
    <property type="evidence" value="ECO:0007669"/>
    <property type="project" value="InterPro"/>
</dbReference>
<gene>
    <name evidence="2" type="ORF">CANINC_000391</name>
</gene>
<protein>
    <submittedName>
        <fullName evidence="2">Uncharacterized protein</fullName>
    </submittedName>
</protein>
<evidence type="ECO:0000313" key="3">
    <source>
        <dbReference type="Proteomes" id="UP000307173"/>
    </source>
</evidence>
<feature type="coiled-coil region" evidence="1">
    <location>
        <begin position="1"/>
        <end position="28"/>
    </location>
</feature>
<comment type="caution">
    <text evidence="2">The sequence shown here is derived from an EMBL/GenBank/DDBJ whole genome shotgun (WGS) entry which is preliminary data.</text>
</comment>
<keyword evidence="3" id="KW-1185">Reference proteome</keyword>
<accession>A0A4V4NG86</accession>
<dbReference type="GO" id="GO:0008608">
    <property type="term" value="P:attachment of spindle microtubules to kinetochore"/>
    <property type="evidence" value="ECO:0007669"/>
    <property type="project" value="InterPro"/>
</dbReference>
<dbReference type="Pfam" id="PF08287">
    <property type="entry name" value="DASH_Spc19"/>
    <property type="match status" value="1"/>
</dbReference>
<dbReference type="AlphaFoldDB" id="A0A4V4NG86"/>
<name>A0A4V4NG86_9ASCO</name>
<evidence type="ECO:0000256" key="1">
    <source>
        <dbReference type="SAM" id="Coils"/>
    </source>
</evidence>
<dbReference type="GO" id="GO:0042729">
    <property type="term" value="C:DASH complex"/>
    <property type="evidence" value="ECO:0007669"/>
    <property type="project" value="InterPro"/>
</dbReference>
<keyword evidence="1" id="KW-0175">Coiled coil</keyword>
<reference evidence="2 3" key="1">
    <citation type="journal article" date="2019" name="Front. Genet.">
        <title>Whole-Genome Sequencing of the Opportunistic Yeast Pathogen Candida inconspicua Uncovers Its Hybrid Origin.</title>
        <authorList>
            <person name="Mixao V."/>
            <person name="Hansen A.P."/>
            <person name="Saus E."/>
            <person name="Boekhout T."/>
            <person name="Lass-Florl C."/>
            <person name="Gabaldon T."/>
        </authorList>
    </citation>
    <scope>NUCLEOTIDE SEQUENCE [LARGE SCALE GENOMIC DNA]</scope>
    <source>
        <strain evidence="2 3">CBS 180</strain>
    </source>
</reference>
<dbReference type="OrthoDB" id="3996908at2759"/>
<proteinExistence type="predicted"/>
<dbReference type="InterPro" id="IPR013251">
    <property type="entry name" value="DASH_Spc19"/>
</dbReference>
<sequence>MAGLELSVQLLESAVNNLESAVGLLNDKAKNVNVFNETLHTKVLFDVLPETLVLQKPLKIRKMVKPMLDKDSDRLDTVIERLRKRQLNLQQQSKLLKLKLESINN</sequence>
<dbReference type="EMBL" id="SELW01000055">
    <property type="protein sequence ID" value="TID31030.1"/>
    <property type="molecule type" value="Genomic_DNA"/>
</dbReference>
<dbReference type="Proteomes" id="UP000307173">
    <property type="component" value="Unassembled WGS sequence"/>
</dbReference>